<dbReference type="Proteomes" id="UP000175706">
    <property type="component" value="Unassembled WGS sequence"/>
</dbReference>
<protein>
    <submittedName>
        <fullName evidence="1">Uncharacterized protein</fullName>
    </submittedName>
</protein>
<evidence type="ECO:0000313" key="1">
    <source>
        <dbReference type="EMBL" id="OFD71365.1"/>
    </source>
</evidence>
<gene>
    <name evidence="1" type="ORF">BWGOE8_54250</name>
</gene>
<comment type="caution">
    <text evidence="1">The sequence shown here is derived from an EMBL/GenBank/DDBJ whole genome shotgun (WGS) entry which is preliminary data.</text>
</comment>
<accession>A0A1E8AZK2</accession>
<name>A0A1E8AZK2_BACMY</name>
<dbReference type="AlphaFoldDB" id="A0A1E8AZK2"/>
<sequence length="138" mass="16194">MTVHHFIAANKELPVGDYGMIEGDFITIVKLEMYYEPIKKHFHKMFVYEMGGYLGRLGEGVKVLFHYINSNLNDGEEIEIYSCLDGEEEHEKDDKLDITIDLKNLQFGKHIKLNKKKYIEQLGETFFLEDKQFVVVKK</sequence>
<dbReference type="EMBL" id="LXLT01000069">
    <property type="protein sequence ID" value="OFD71365.1"/>
    <property type="molecule type" value="Genomic_DNA"/>
</dbReference>
<evidence type="ECO:0000313" key="2">
    <source>
        <dbReference type="Proteomes" id="UP000175706"/>
    </source>
</evidence>
<organism evidence="1 2">
    <name type="scientific">Bacillus mycoides</name>
    <dbReference type="NCBI Taxonomy" id="1405"/>
    <lineage>
        <taxon>Bacteria</taxon>
        <taxon>Bacillati</taxon>
        <taxon>Bacillota</taxon>
        <taxon>Bacilli</taxon>
        <taxon>Bacillales</taxon>
        <taxon>Bacillaceae</taxon>
        <taxon>Bacillus</taxon>
        <taxon>Bacillus cereus group</taxon>
    </lineage>
</organism>
<dbReference type="RefSeq" id="WP_070145777.1">
    <property type="nucleotide sequence ID" value="NZ_LXLT01000069.1"/>
</dbReference>
<reference evidence="1 2" key="1">
    <citation type="submission" date="2016-05" db="EMBL/GenBank/DDBJ databases">
        <title>Bacillus thuringiensis and Bacillus weihenstephanensis as novel biocontrol agents of wilt causing Verticillium species.</title>
        <authorList>
            <person name="Hollensteiner J."/>
            <person name="Wemheuer F."/>
            <person name="Harting R."/>
            <person name="Kolarzyk A."/>
            <person name="Diaz-Valerio S."/>
            <person name="Poehlein A."/>
            <person name="Brzuszkiewicz E."/>
            <person name="Nesemann K."/>
            <person name="Braus-Stromeyer S."/>
            <person name="Braus G."/>
            <person name="Daniel R."/>
            <person name="Liesegang H."/>
        </authorList>
    </citation>
    <scope>NUCLEOTIDE SEQUENCE [LARGE SCALE GENOMIC DNA]</scope>
    <source>
        <strain evidence="1 2">GOE8</strain>
    </source>
</reference>
<proteinExistence type="predicted"/>
<dbReference type="PATRIC" id="fig|86662.25.peg.5562"/>